<dbReference type="Gene3D" id="3.40.50.150">
    <property type="entry name" value="Vaccinia Virus protein VP39"/>
    <property type="match status" value="1"/>
</dbReference>
<sequence>MSTFTRRRAYPPSSFPARFAYTLDELRPHGSTPDTVFYSFPRLVNHIDDKAIAELGKYYDAVLDGSVRVLDVCSSWVSHVPQDRAKGMEMTGIGMNLHELENNPLLKHRIVHDLNQEPDVLIALEKNGLTNEHPYDVVICNVSIDYLSDPLTVLGSIAKVLKEGGWVHLAISNRCFPTKVVRPWLNLSTSSRLDLVASYFHFADTPYPDQGDGDIKPAQLFDEIETMDLVSEGCGSDPLWIVRARKRTETESL</sequence>
<dbReference type="PANTHER" id="PTHR43036:SF2">
    <property type="entry name" value="OS04G0481300 PROTEIN"/>
    <property type="match status" value="1"/>
</dbReference>
<gene>
    <name evidence="1" type="ORF">BCR39DRAFT_467752</name>
</gene>
<dbReference type="Pfam" id="PF13489">
    <property type="entry name" value="Methyltransf_23"/>
    <property type="match status" value="1"/>
</dbReference>
<reference evidence="1 2" key="1">
    <citation type="submission" date="2016-07" db="EMBL/GenBank/DDBJ databases">
        <title>Pervasive Adenine N6-methylation of Active Genes in Fungi.</title>
        <authorList>
            <consortium name="DOE Joint Genome Institute"/>
            <person name="Mondo S.J."/>
            <person name="Dannebaum R.O."/>
            <person name="Kuo R.C."/>
            <person name="Labutti K."/>
            <person name="Haridas S."/>
            <person name="Kuo A."/>
            <person name="Salamov A."/>
            <person name="Ahrendt S.R."/>
            <person name="Lipzen A."/>
            <person name="Sullivan W."/>
            <person name="Andreopoulos W.B."/>
            <person name="Clum A."/>
            <person name="Lindquist E."/>
            <person name="Daum C."/>
            <person name="Ramamoorthy G.K."/>
            <person name="Gryganskyi A."/>
            <person name="Culley D."/>
            <person name="Magnuson J.K."/>
            <person name="James T.Y."/>
            <person name="O'Malley M.A."/>
            <person name="Stajich J.E."/>
            <person name="Spatafora J.W."/>
            <person name="Visel A."/>
            <person name="Grigoriev I.V."/>
        </authorList>
    </citation>
    <scope>NUCLEOTIDE SEQUENCE [LARGE SCALE GENOMIC DNA]</scope>
    <source>
        <strain evidence="1 2">68-887.2</strain>
    </source>
</reference>
<evidence type="ECO:0000313" key="2">
    <source>
        <dbReference type="Proteomes" id="UP000193986"/>
    </source>
</evidence>
<organism evidence="1 2">
    <name type="scientific">Naematelia encephala</name>
    <dbReference type="NCBI Taxonomy" id="71784"/>
    <lineage>
        <taxon>Eukaryota</taxon>
        <taxon>Fungi</taxon>
        <taxon>Dikarya</taxon>
        <taxon>Basidiomycota</taxon>
        <taxon>Agaricomycotina</taxon>
        <taxon>Tremellomycetes</taxon>
        <taxon>Tremellales</taxon>
        <taxon>Naemateliaceae</taxon>
        <taxon>Naematelia</taxon>
    </lineage>
</organism>
<comment type="caution">
    <text evidence="1">The sequence shown here is derived from an EMBL/GenBank/DDBJ whole genome shotgun (WGS) entry which is preliminary data.</text>
</comment>
<evidence type="ECO:0008006" key="3">
    <source>
        <dbReference type="Google" id="ProtNLM"/>
    </source>
</evidence>
<dbReference type="InParanoid" id="A0A1Y2B2D4"/>
<dbReference type="OrthoDB" id="2013972at2759"/>
<proteinExistence type="predicted"/>
<dbReference type="CDD" id="cd02440">
    <property type="entry name" value="AdoMet_MTases"/>
    <property type="match status" value="1"/>
</dbReference>
<accession>A0A1Y2B2D4</accession>
<dbReference type="AlphaFoldDB" id="A0A1Y2B2D4"/>
<dbReference type="InterPro" id="IPR029063">
    <property type="entry name" value="SAM-dependent_MTases_sf"/>
</dbReference>
<dbReference type="Proteomes" id="UP000193986">
    <property type="component" value="Unassembled WGS sequence"/>
</dbReference>
<dbReference type="SUPFAM" id="SSF53335">
    <property type="entry name" value="S-adenosyl-L-methionine-dependent methyltransferases"/>
    <property type="match status" value="1"/>
</dbReference>
<dbReference type="PANTHER" id="PTHR43036">
    <property type="entry name" value="OSJNBB0011N17.9 PROTEIN"/>
    <property type="match status" value="1"/>
</dbReference>
<evidence type="ECO:0000313" key="1">
    <source>
        <dbReference type="EMBL" id="ORY28972.1"/>
    </source>
</evidence>
<dbReference type="EMBL" id="MCFC01000028">
    <property type="protein sequence ID" value="ORY28972.1"/>
    <property type="molecule type" value="Genomic_DNA"/>
</dbReference>
<name>A0A1Y2B2D4_9TREE</name>
<protein>
    <recommendedName>
        <fullName evidence="3">Methyltransferase type 11 domain-containing protein</fullName>
    </recommendedName>
</protein>
<keyword evidence="2" id="KW-1185">Reference proteome</keyword>